<organism evidence="8">
    <name type="scientific">Apostasia odorata</name>
    <dbReference type="NCBI Taxonomy" id="280455"/>
    <lineage>
        <taxon>Eukaryota</taxon>
        <taxon>Viridiplantae</taxon>
        <taxon>Streptophyta</taxon>
        <taxon>Embryophyta</taxon>
        <taxon>Tracheophyta</taxon>
        <taxon>Spermatophyta</taxon>
        <taxon>Magnoliopsida</taxon>
        <taxon>Liliopsida</taxon>
        <taxon>Asparagales</taxon>
        <taxon>Orchidaceae</taxon>
        <taxon>Apostasioideae</taxon>
        <taxon>Apostasia</taxon>
    </lineage>
</organism>
<dbReference type="GO" id="GO:0140359">
    <property type="term" value="F:ABC-type transporter activity"/>
    <property type="evidence" value="ECO:0007669"/>
    <property type="project" value="InterPro"/>
</dbReference>
<evidence type="ECO:0000256" key="5">
    <source>
        <dbReference type="ARBA" id="ARBA00023136"/>
    </source>
</evidence>
<evidence type="ECO:0000259" key="7">
    <source>
        <dbReference type="Pfam" id="PF01061"/>
    </source>
</evidence>
<dbReference type="InterPro" id="IPR013525">
    <property type="entry name" value="ABC2_TM"/>
</dbReference>
<protein>
    <recommendedName>
        <fullName evidence="7">ABC-2 type transporter transmembrane domain-containing protein</fullName>
    </recommendedName>
</protein>
<keyword evidence="2" id="KW-0813">Transport</keyword>
<accession>A0A1S6YFT8</accession>
<evidence type="ECO:0000256" key="1">
    <source>
        <dbReference type="ARBA" id="ARBA00004141"/>
    </source>
</evidence>
<proteinExistence type="evidence at transcript level"/>
<keyword evidence="4 6" id="KW-1133">Transmembrane helix</keyword>
<evidence type="ECO:0000256" key="4">
    <source>
        <dbReference type="ARBA" id="ARBA00022989"/>
    </source>
</evidence>
<dbReference type="EMBL" id="KX156870">
    <property type="protein sequence ID" value="AQX44140.1"/>
    <property type="molecule type" value="mRNA"/>
</dbReference>
<keyword evidence="5 6" id="KW-0472">Membrane</keyword>
<feature type="transmembrane region" description="Helical" evidence="6">
    <location>
        <begin position="240"/>
        <end position="264"/>
    </location>
</feature>
<feature type="domain" description="ABC-2 type transporter transmembrane" evidence="7">
    <location>
        <begin position="106"/>
        <end position="320"/>
    </location>
</feature>
<feature type="transmembrane region" description="Helical" evidence="6">
    <location>
        <begin position="301"/>
        <end position="320"/>
    </location>
</feature>
<feature type="transmembrane region" description="Helical" evidence="6">
    <location>
        <begin position="130"/>
        <end position="148"/>
    </location>
</feature>
<feature type="transmembrane region" description="Helical" evidence="6">
    <location>
        <begin position="270"/>
        <end position="289"/>
    </location>
</feature>
<feature type="transmembrane region" description="Helical" evidence="6">
    <location>
        <begin position="348"/>
        <end position="371"/>
    </location>
</feature>
<reference evidence="8" key="1">
    <citation type="submission" date="2016-04" db="EMBL/GenBank/DDBJ databases">
        <authorList>
            <person name="Evans L.H."/>
            <person name="Alamgir A."/>
            <person name="Owens N."/>
            <person name="Weber N.D."/>
            <person name="Virtaneva K."/>
            <person name="Barbian K."/>
            <person name="Babar A."/>
            <person name="Rosenke K."/>
        </authorList>
    </citation>
    <scope>NUCLEOTIDE SEQUENCE</scope>
</reference>
<dbReference type="PANTHER" id="PTHR19241">
    <property type="entry name" value="ATP-BINDING CASSETTE TRANSPORTER"/>
    <property type="match status" value="1"/>
</dbReference>
<evidence type="ECO:0000256" key="6">
    <source>
        <dbReference type="SAM" id="Phobius"/>
    </source>
</evidence>
<keyword evidence="3 6" id="KW-0812">Transmembrane</keyword>
<feature type="transmembrane region" description="Helical" evidence="6">
    <location>
        <begin position="205"/>
        <end position="228"/>
    </location>
</feature>
<evidence type="ECO:0000256" key="2">
    <source>
        <dbReference type="ARBA" id="ARBA00022448"/>
    </source>
</evidence>
<dbReference type="Pfam" id="PF01061">
    <property type="entry name" value="ABC2_membrane"/>
    <property type="match status" value="1"/>
</dbReference>
<evidence type="ECO:0000313" key="8">
    <source>
        <dbReference type="EMBL" id="AQX44140.1"/>
    </source>
</evidence>
<reference evidence="8" key="2">
    <citation type="journal article" date="2017" name="Plant J.">
        <title>Concomitant loss of NDH complex-related genes within chloroplast and nuclear genomes in some orchids.</title>
        <authorList>
            <person name="Lin C.S."/>
            <person name="Chen J.J."/>
            <person name="Chiu C.C."/>
            <person name="Hsiao H.C."/>
            <person name="Yang C.J."/>
            <person name="Jin X.H."/>
            <person name="Leebens-Mack J."/>
            <person name="dePamphilis C.W."/>
            <person name="Huang Y.T."/>
            <person name="Yang L.H."/>
            <person name="Chang W.J."/>
            <person name="Kui L."/>
            <person name="Wong G.K."/>
            <person name="Hu J.M."/>
            <person name="Wang W."/>
            <person name="Shih M.C."/>
        </authorList>
    </citation>
    <scope>NUCLEOTIDE SEQUENCE</scope>
</reference>
<dbReference type="GO" id="GO:0005886">
    <property type="term" value="C:plasma membrane"/>
    <property type="evidence" value="ECO:0007669"/>
    <property type="project" value="UniProtKB-ARBA"/>
</dbReference>
<dbReference type="AlphaFoldDB" id="A0A1S6YFT8"/>
<evidence type="ECO:0000256" key="3">
    <source>
        <dbReference type="ARBA" id="ARBA00022692"/>
    </source>
</evidence>
<sequence>MQLFLMKRGGEEIYVGPLGRNSYHLIEYFEDVEGVRKIKDGYNPATWMLEVTTQAQEEILGVNFAEIYKDSNLYRRNKEVINEQSNPPTGSKDLSFPTKYSQSFFTQCKACLWKQHNSYWRNPSYTATRIIFTTVIALIFGTIFWNLGKKIGTQQDLFNSLGSMYAAVLFIGIQNGQTVQPIVDVERTVFYREKAAGMYSALPYAFAQVLIEVPHIFLQTLIYGVIVYSCISFDWTAVKFFWYLFFMFMTFMYFTFYGMMAVAMTPNSDIAAIVSSAFYAIWNVFAGYLIPRPRIPVWWRWYSWACPVAWTLYGLVASQFGDYQSTIEGEDETVQQYLKRYFGFRHDFLGAIAGAMVGFTLLFAFVFAFSIKVFNFQRR</sequence>
<name>A0A1S6YFT8_9ASPA</name>
<comment type="subcellular location">
    <subcellularLocation>
        <location evidence="1">Membrane</location>
        <topology evidence="1">Multi-pass membrane protein</topology>
    </subcellularLocation>
</comment>